<dbReference type="InterPro" id="IPR036396">
    <property type="entry name" value="Cyt_P450_sf"/>
</dbReference>
<dbReference type="PROSITE" id="PS00086">
    <property type="entry name" value="CYTOCHROME_P450"/>
    <property type="match status" value="1"/>
</dbReference>
<feature type="binding site" description="axial binding residue" evidence="8">
    <location>
        <position position="478"/>
    </location>
    <ligand>
        <name>heme</name>
        <dbReference type="ChEBI" id="CHEBI:30413"/>
    </ligand>
    <ligandPart>
        <name>Fe</name>
        <dbReference type="ChEBI" id="CHEBI:18248"/>
    </ligandPart>
</feature>
<comment type="cofactor">
    <cofactor evidence="1 8">
        <name>heme</name>
        <dbReference type="ChEBI" id="CHEBI:30413"/>
    </cofactor>
</comment>
<dbReference type="Gene3D" id="1.10.630.10">
    <property type="entry name" value="Cytochrome P450"/>
    <property type="match status" value="1"/>
</dbReference>
<keyword evidence="6 8" id="KW-0408">Iron</keyword>
<organism evidence="10 11">
    <name type="scientific">Apiosordaria backusii</name>
    <dbReference type="NCBI Taxonomy" id="314023"/>
    <lineage>
        <taxon>Eukaryota</taxon>
        <taxon>Fungi</taxon>
        <taxon>Dikarya</taxon>
        <taxon>Ascomycota</taxon>
        <taxon>Pezizomycotina</taxon>
        <taxon>Sordariomycetes</taxon>
        <taxon>Sordariomycetidae</taxon>
        <taxon>Sordariales</taxon>
        <taxon>Lasiosphaeriaceae</taxon>
        <taxon>Apiosordaria</taxon>
    </lineage>
</organism>
<proteinExistence type="inferred from homology"/>
<name>A0AA40EN53_9PEZI</name>
<sequence>MAVGLSSQFLESLLTPGRLALLWVLFVVVSFIVDIARLPRCPESLPRVGSGRGIIASVKNWVLYVSRYNDWIADGYEKYNKQGRAFVAPSSPSRPLEIVVPRSQTAWMLEQPDRVLSTKEAHRDSLFNDYQFGVDDQFPIRTIHKHLARNIVSLLPGIQEEVHAAIDDVFGTDTENWKTLNIWDSLIGIISRVTNRMLVGEPLCHNEEFLKNQVAFADAVVRNGLIMGLFPKVFHPFIGPLVTITNRRAWRKTYEIGKPIIEQRLRDLERKESSPDLQVPEDMLTWLIRQAKAEGAADELDPVMLSKRLLPVEFAAIHTTVLTAQNILLDLASSDPSLGYIDAIRKETSEVFKEEKGTWTKDGLASLHATDSAIKESMRFSYFARGLTHRKVIAPEGVTNPTEGWHAPEGSFLMLDLAGVHHDPETFPEPGKYDAFRFLKIREQLDPKNPEEAMKIKRLGMVTTSPEHLTFSHGRHACPGRFFVAHELKMILAYLLNNYDIKHIEKRPVPDWAGATVIPPIKATIEVKRRKAAESL</sequence>
<dbReference type="EMBL" id="JAUKTV010000003">
    <property type="protein sequence ID" value="KAK0742392.1"/>
    <property type="molecule type" value="Genomic_DNA"/>
</dbReference>
<evidence type="ECO:0000256" key="4">
    <source>
        <dbReference type="ARBA" id="ARBA00022723"/>
    </source>
</evidence>
<evidence type="ECO:0000256" key="2">
    <source>
        <dbReference type="ARBA" id="ARBA00010617"/>
    </source>
</evidence>
<evidence type="ECO:0000256" key="3">
    <source>
        <dbReference type="ARBA" id="ARBA00022617"/>
    </source>
</evidence>
<dbReference type="GO" id="GO:0020037">
    <property type="term" value="F:heme binding"/>
    <property type="evidence" value="ECO:0007669"/>
    <property type="project" value="InterPro"/>
</dbReference>
<dbReference type="GO" id="GO:0004497">
    <property type="term" value="F:monooxygenase activity"/>
    <property type="evidence" value="ECO:0007669"/>
    <property type="project" value="UniProtKB-KW"/>
</dbReference>
<evidence type="ECO:0000313" key="10">
    <source>
        <dbReference type="EMBL" id="KAK0742392.1"/>
    </source>
</evidence>
<dbReference type="InterPro" id="IPR002403">
    <property type="entry name" value="Cyt_P450_E_grp-IV"/>
</dbReference>
<keyword evidence="4 8" id="KW-0479">Metal-binding</keyword>
<dbReference type="AlphaFoldDB" id="A0AA40EN53"/>
<evidence type="ECO:0000256" key="6">
    <source>
        <dbReference type="ARBA" id="ARBA00023004"/>
    </source>
</evidence>
<dbReference type="PANTHER" id="PTHR46206">
    <property type="entry name" value="CYTOCHROME P450"/>
    <property type="match status" value="1"/>
</dbReference>
<dbReference type="PRINTS" id="PR00465">
    <property type="entry name" value="EP450IV"/>
</dbReference>
<evidence type="ECO:0000256" key="5">
    <source>
        <dbReference type="ARBA" id="ARBA00023002"/>
    </source>
</evidence>
<keyword evidence="7 9" id="KW-0503">Monooxygenase</keyword>
<dbReference type="Pfam" id="PF00067">
    <property type="entry name" value="p450"/>
    <property type="match status" value="1"/>
</dbReference>
<keyword evidence="5 9" id="KW-0560">Oxidoreductase</keyword>
<dbReference type="CDD" id="cd11041">
    <property type="entry name" value="CYP503A1-like"/>
    <property type="match status" value="1"/>
</dbReference>
<accession>A0AA40EN53</accession>
<evidence type="ECO:0000256" key="9">
    <source>
        <dbReference type="RuleBase" id="RU000461"/>
    </source>
</evidence>
<dbReference type="Proteomes" id="UP001172159">
    <property type="component" value="Unassembled WGS sequence"/>
</dbReference>
<dbReference type="InterPro" id="IPR017972">
    <property type="entry name" value="Cyt_P450_CS"/>
</dbReference>
<evidence type="ECO:0000256" key="8">
    <source>
        <dbReference type="PIRSR" id="PIRSR602403-1"/>
    </source>
</evidence>
<evidence type="ECO:0000256" key="7">
    <source>
        <dbReference type="ARBA" id="ARBA00023033"/>
    </source>
</evidence>
<evidence type="ECO:0000313" key="11">
    <source>
        <dbReference type="Proteomes" id="UP001172159"/>
    </source>
</evidence>
<comment type="caution">
    <text evidence="10">The sequence shown here is derived from an EMBL/GenBank/DDBJ whole genome shotgun (WGS) entry which is preliminary data.</text>
</comment>
<evidence type="ECO:0000256" key="1">
    <source>
        <dbReference type="ARBA" id="ARBA00001971"/>
    </source>
</evidence>
<keyword evidence="11" id="KW-1185">Reference proteome</keyword>
<dbReference type="PANTHER" id="PTHR46206:SF1">
    <property type="entry name" value="P450, PUTATIVE (EUROFUNG)-RELATED"/>
    <property type="match status" value="1"/>
</dbReference>
<dbReference type="GO" id="GO:0016705">
    <property type="term" value="F:oxidoreductase activity, acting on paired donors, with incorporation or reduction of molecular oxygen"/>
    <property type="evidence" value="ECO:0007669"/>
    <property type="project" value="InterPro"/>
</dbReference>
<dbReference type="GO" id="GO:0005506">
    <property type="term" value="F:iron ion binding"/>
    <property type="evidence" value="ECO:0007669"/>
    <property type="project" value="InterPro"/>
</dbReference>
<keyword evidence="3 8" id="KW-0349">Heme</keyword>
<reference evidence="10" key="1">
    <citation type="submission" date="2023-06" db="EMBL/GenBank/DDBJ databases">
        <title>Genome-scale phylogeny and comparative genomics of the fungal order Sordariales.</title>
        <authorList>
            <consortium name="Lawrence Berkeley National Laboratory"/>
            <person name="Hensen N."/>
            <person name="Bonometti L."/>
            <person name="Westerberg I."/>
            <person name="Brannstrom I.O."/>
            <person name="Guillou S."/>
            <person name="Cros-Aarteil S."/>
            <person name="Calhoun S."/>
            <person name="Haridas S."/>
            <person name="Kuo A."/>
            <person name="Mondo S."/>
            <person name="Pangilinan J."/>
            <person name="Riley R."/>
            <person name="Labutti K."/>
            <person name="Andreopoulos B."/>
            <person name="Lipzen A."/>
            <person name="Chen C."/>
            <person name="Yanf M."/>
            <person name="Daum C."/>
            <person name="Ng V."/>
            <person name="Clum A."/>
            <person name="Steindorff A."/>
            <person name="Ohm R."/>
            <person name="Martin F."/>
            <person name="Silar P."/>
            <person name="Natvig D."/>
            <person name="Lalanne C."/>
            <person name="Gautier V."/>
            <person name="Ament-Velasquez S.L."/>
            <person name="Kruys A."/>
            <person name="Hutchinson M.I."/>
            <person name="Powell A.J."/>
            <person name="Barry K."/>
            <person name="Miller A.N."/>
            <person name="Grigoriev I.V."/>
            <person name="Debuchy R."/>
            <person name="Gladieux P."/>
            <person name="Thoren M.H."/>
            <person name="Johannesson H."/>
        </authorList>
    </citation>
    <scope>NUCLEOTIDE SEQUENCE</scope>
    <source>
        <strain evidence="10">CBS 540.89</strain>
    </source>
</reference>
<comment type="similarity">
    <text evidence="2 9">Belongs to the cytochrome P450 family.</text>
</comment>
<gene>
    <name evidence="10" type="ORF">B0T21DRAFT_361268</name>
</gene>
<dbReference type="SUPFAM" id="SSF48264">
    <property type="entry name" value="Cytochrome P450"/>
    <property type="match status" value="1"/>
</dbReference>
<dbReference type="InterPro" id="IPR001128">
    <property type="entry name" value="Cyt_P450"/>
</dbReference>
<protein>
    <submittedName>
        <fullName evidence="10">Cytochrome P450</fullName>
    </submittedName>
</protein>